<evidence type="ECO:0000256" key="9">
    <source>
        <dbReference type="ARBA" id="ARBA00050665"/>
    </source>
</evidence>
<evidence type="ECO:0000256" key="11">
    <source>
        <dbReference type="PROSITE-ProRule" id="PRU00221"/>
    </source>
</evidence>
<keyword evidence="5 10" id="KW-0720">Serine protease</keyword>
<feature type="compositionally biased region" description="Pro residues" evidence="15">
    <location>
        <begin position="2172"/>
        <end position="2184"/>
    </location>
</feature>
<dbReference type="InterPro" id="IPR008269">
    <property type="entry name" value="Lon_proteolytic"/>
</dbReference>
<dbReference type="PROSITE" id="PS01046">
    <property type="entry name" value="LON_SER"/>
    <property type="match status" value="1"/>
</dbReference>
<evidence type="ECO:0000256" key="6">
    <source>
        <dbReference type="ARBA" id="ARBA00022840"/>
    </source>
</evidence>
<dbReference type="CDD" id="cd19500">
    <property type="entry name" value="RecA-like_Lon"/>
    <property type="match status" value="1"/>
</dbReference>
<dbReference type="FunFam" id="2.30.130.40:FF:000007">
    <property type="entry name" value="Lon protease homolog, mitochondrial"/>
    <property type="match status" value="1"/>
</dbReference>
<feature type="region of interest" description="Disordered" evidence="15">
    <location>
        <begin position="693"/>
        <end position="741"/>
    </location>
</feature>
<dbReference type="PANTHER" id="PTHR43718:SF2">
    <property type="entry name" value="LON PROTEASE HOMOLOG, MITOCHONDRIAL"/>
    <property type="match status" value="1"/>
</dbReference>
<dbReference type="GO" id="GO:0016887">
    <property type="term" value="F:ATP hydrolysis activity"/>
    <property type="evidence" value="ECO:0007669"/>
    <property type="project" value="UniProtKB-UniRule"/>
</dbReference>
<dbReference type="Gene3D" id="2.130.10.10">
    <property type="entry name" value="YVTN repeat-like/Quinoprotein amine dehydrogenase"/>
    <property type="match status" value="3"/>
</dbReference>
<feature type="active site" evidence="10">
    <location>
        <position position="870"/>
    </location>
</feature>
<evidence type="ECO:0000256" key="15">
    <source>
        <dbReference type="SAM" id="MobiDB-lite"/>
    </source>
</evidence>
<evidence type="ECO:0000256" key="13">
    <source>
        <dbReference type="RuleBase" id="RU000591"/>
    </source>
</evidence>
<evidence type="ECO:0000259" key="16">
    <source>
        <dbReference type="PROSITE" id="PS51786"/>
    </source>
</evidence>
<evidence type="ECO:0000256" key="1">
    <source>
        <dbReference type="ARBA" id="ARBA00004305"/>
    </source>
</evidence>
<comment type="subunit">
    <text evidence="10">Homohexamer or homoheptamer. Organized in a ring with a central cavity.</text>
</comment>
<keyword evidence="4 10" id="KW-0378">Hydrolase</keyword>
<dbReference type="InterPro" id="IPR020568">
    <property type="entry name" value="Ribosomal_Su5_D2-typ_SF"/>
</dbReference>
<dbReference type="GO" id="GO:0006515">
    <property type="term" value="P:protein quality control for misfolded or incompletely synthesized proteins"/>
    <property type="evidence" value="ECO:0007669"/>
    <property type="project" value="UniProtKB-UniRule"/>
</dbReference>
<dbReference type="InterPro" id="IPR014721">
    <property type="entry name" value="Ribsml_uS5_D2-typ_fold_subgr"/>
</dbReference>
<keyword evidence="6 10" id="KW-0067">ATP-binding</keyword>
<keyword evidence="14" id="KW-0175">Coiled coil</keyword>
<comment type="catalytic activity">
    <reaction evidence="9 10">
        <text>Hydrolysis of proteins in presence of ATP.</text>
        <dbReference type="EC" id="3.4.21.53"/>
    </reaction>
</comment>
<dbReference type="GO" id="GO:0004252">
    <property type="term" value="F:serine-type endopeptidase activity"/>
    <property type="evidence" value="ECO:0007669"/>
    <property type="project" value="UniProtKB-UniRule"/>
</dbReference>
<dbReference type="Gene3D" id="3.40.50.300">
    <property type="entry name" value="P-loop containing nucleotide triphosphate hydrolases"/>
    <property type="match status" value="1"/>
</dbReference>
<comment type="subcellular location">
    <subcellularLocation>
        <location evidence="1 10">Mitochondrion matrix</location>
    </subcellularLocation>
</comment>
<evidence type="ECO:0000313" key="19">
    <source>
        <dbReference type="Proteomes" id="UP000243459"/>
    </source>
</evidence>
<dbReference type="Pfam" id="PF05362">
    <property type="entry name" value="Lon_C"/>
    <property type="match status" value="1"/>
</dbReference>
<feature type="coiled-coil region" evidence="14">
    <location>
        <begin position="301"/>
        <end position="330"/>
    </location>
</feature>
<feature type="repeat" description="WD" evidence="11">
    <location>
        <begin position="1939"/>
        <end position="1980"/>
    </location>
</feature>
<dbReference type="InterPro" id="IPR027417">
    <property type="entry name" value="P-loop_NTPase"/>
</dbReference>
<keyword evidence="2 10" id="KW-0645">Protease</keyword>
<dbReference type="PRINTS" id="PR00830">
    <property type="entry name" value="ENDOLAPTASE"/>
</dbReference>
<dbReference type="PANTHER" id="PTHR43718">
    <property type="entry name" value="LON PROTEASE"/>
    <property type="match status" value="1"/>
</dbReference>
<feature type="compositionally biased region" description="Basic and acidic residues" evidence="15">
    <location>
        <begin position="695"/>
        <end position="734"/>
    </location>
</feature>
<name>A0A5P1EPK7_ASPOF</name>
<dbReference type="InterPro" id="IPR015943">
    <property type="entry name" value="WD40/YVTN_repeat-like_dom_sf"/>
</dbReference>
<dbReference type="Gene3D" id="3.30.230.10">
    <property type="match status" value="1"/>
</dbReference>
<evidence type="ECO:0000256" key="3">
    <source>
        <dbReference type="ARBA" id="ARBA00022741"/>
    </source>
</evidence>
<dbReference type="Gene3D" id="1.20.58.1480">
    <property type="match status" value="1"/>
</dbReference>
<dbReference type="Gramene" id="ONK67583">
    <property type="protein sequence ID" value="ONK67583"/>
    <property type="gene ID" value="A4U43_C05F1540"/>
</dbReference>
<feature type="binding site" evidence="10">
    <location>
        <begin position="470"/>
        <end position="477"/>
    </location>
    <ligand>
        <name>ATP</name>
        <dbReference type="ChEBI" id="CHEBI:30616"/>
    </ligand>
</feature>
<dbReference type="CDD" id="cd00200">
    <property type="entry name" value="WD40"/>
    <property type="match status" value="1"/>
</dbReference>
<dbReference type="Pfam" id="PF00004">
    <property type="entry name" value="AAA"/>
    <property type="match status" value="1"/>
</dbReference>
<dbReference type="InterPro" id="IPR046336">
    <property type="entry name" value="Lon_prtase_N_sf"/>
</dbReference>
<dbReference type="FunFam" id="2.130.10.10:FF:000403">
    <property type="entry name" value="PH-interacting protein isoform X1"/>
    <property type="match status" value="1"/>
</dbReference>
<dbReference type="GO" id="GO:0007005">
    <property type="term" value="P:mitochondrion organization"/>
    <property type="evidence" value="ECO:0007669"/>
    <property type="project" value="TreeGrafter"/>
</dbReference>
<feature type="domain" description="Lon proteolytic" evidence="16">
    <location>
        <begin position="780"/>
        <end position="898"/>
    </location>
</feature>
<dbReference type="SUPFAM" id="SSF88697">
    <property type="entry name" value="PUA domain-like"/>
    <property type="match status" value="1"/>
</dbReference>
<gene>
    <name evidence="18" type="ORF">A4U43_C05F1540</name>
</gene>
<dbReference type="Pfam" id="PF22667">
    <property type="entry name" value="Lon_lid"/>
    <property type="match status" value="1"/>
</dbReference>
<feature type="repeat" description="WD" evidence="11">
    <location>
        <begin position="2043"/>
        <end position="2075"/>
    </location>
</feature>
<comment type="similarity">
    <text evidence="10 13">Belongs to the peptidase S16 family.</text>
</comment>
<dbReference type="Pfam" id="PF02190">
    <property type="entry name" value="LON_substr_bdg"/>
    <property type="match status" value="1"/>
</dbReference>
<accession>A0A5P1EPK7</accession>
<dbReference type="SUPFAM" id="SSF54211">
    <property type="entry name" value="Ribosomal protein S5 domain 2-like"/>
    <property type="match status" value="1"/>
</dbReference>
<dbReference type="Gene3D" id="1.10.8.60">
    <property type="match status" value="1"/>
</dbReference>
<feature type="repeat" description="WD" evidence="11">
    <location>
        <begin position="1981"/>
        <end position="2023"/>
    </location>
</feature>
<dbReference type="Pfam" id="PF24818">
    <property type="entry name" value="PH_TRF2_HOY1"/>
    <property type="match status" value="2"/>
</dbReference>
<dbReference type="InterPro" id="IPR003593">
    <property type="entry name" value="AAA+_ATPase"/>
</dbReference>
<keyword evidence="11" id="KW-0853">WD repeat</keyword>
<dbReference type="InterPro" id="IPR001680">
    <property type="entry name" value="WD40_rpt"/>
</dbReference>
<dbReference type="InterPro" id="IPR008268">
    <property type="entry name" value="Peptidase_S16_AS"/>
</dbReference>
<dbReference type="EMBL" id="CM007385">
    <property type="protein sequence ID" value="ONK67583.1"/>
    <property type="molecule type" value="Genomic_DNA"/>
</dbReference>
<dbReference type="Gene3D" id="1.20.5.5270">
    <property type="match status" value="1"/>
</dbReference>
<dbReference type="SUPFAM" id="SSF50978">
    <property type="entry name" value="WD40 repeat-like"/>
    <property type="match status" value="1"/>
</dbReference>
<dbReference type="PROSITE" id="PS51787">
    <property type="entry name" value="LON_N"/>
    <property type="match status" value="1"/>
</dbReference>
<dbReference type="Pfam" id="PF00400">
    <property type="entry name" value="WD40"/>
    <property type="match status" value="4"/>
</dbReference>
<feature type="repeat" description="WD" evidence="11">
    <location>
        <begin position="1897"/>
        <end position="1938"/>
    </location>
</feature>
<organism evidence="18 19">
    <name type="scientific">Asparagus officinalis</name>
    <name type="common">Garden asparagus</name>
    <dbReference type="NCBI Taxonomy" id="4686"/>
    <lineage>
        <taxon>Eukaryota</taxon>
        <taxon>Viridiplantae</taxon>
        <taxon>Streptophyta</taxon>
        <taxon>Embryophyta</taxon>
        <taxon>Tracheophyta</taxon>
        <taxon>Spermatophyta</taxon>
        <taxon>Magnoliopsida</taxon>
        <taxon>Liliopsida</taxon>
        <taxon>Asparagales</taxon>
        <taxon>Asparagaceae</taxon>
        <taxon>Asparagoideae</taxon>
        <taxon>Asparagus</taxon>
    </lineage>
</organism>
<reference evidence="19" key="1">
    <citation type="journal article" date="2017" name="Nat. Commun.">
        <title>The asparagus genome sheds light on the origin and evolution of a young Y chromosome.</title>
        <authorList>
            <person name="Harkess A."/>
            <person name="Zhou J."/>
            <person name="Xu C."/>
            <person name="Bowers J.E."/>
            <person name="Van der Hulst R."/>
            <person name="Ayyampalayam S."/>
            <person name="Mercati F."/>
            <person name="Riccardi P."/>
            <person name="McKain M.R."/>
            <person name="Kakrana A."/>
            <person name="Tang H."/>
            <person name="Ray J."/>
            <person name="Groenendijk J."/>
            <person name="Arikit S."/>
            <person name="Mathioni S.M."/>
            <person name="Nakano M."/>
            <person name="Shan H."/>
            <person name="Telgmann-Rauber A."/>
            <person name="Kanno A."/>
            <person name="Yue Z."/>
            <person name="Chen H."/>
            <person name="Li W."/>
            <person name="Chen Y."/>
            <person name="Xu X."/>
            <person name="Zhang Y."/>
            <person name="Luo S."/>
            <person name="Chen H."/>
            <person name="Gao J."/>
            <person name="Mao Z."/>
            <person name="Pires J.C."/>
            <person name="Luo M."/>
            <person name="Kudrna D."/>
            <person name="Wing R.A."/>
            <person name="Meyers B.C."/>
            <person name="Yi K."/>
            <person name="Kong H."/>
            <person name="Lavrijsen P."/>
            <person name="Sunseri F."/>
            <person name="Falavigna A."/>
            <person name="Ye Y."/>
            <person name="Leebens-Mack J.H."/>
            <person name="Chen G."/>
        </authorList>
    </citation>
    <scope>NUCLEOTIDE SEQUENCE [LARGE SCALE GENOMIC DNA]</scope>
    <source>
        <strain evidence="19">cv. DH0086</strain>
    </source>
</reference>
<dbReference type="EC" id="3.4.21.53" evidence="10"/>
<dbReference type="Proteomes" id="UP000243459">
    <property type="component" value="Chromosome 5"/>
</dbReference>
<dbReference type="PROSITE" id="PS50294">
    <property type="entry name" value="WD_REPEATS_REGION"/>
    <property type="match status" value="3"/>
</dbReference>
<evidence type="ECO:0000259" key="17">
    <source>
        <dbReference type="PROSITE" id="PS51787"/>
    </source>
</evidence>
<dbReference type="GO" id="GO:0043565">
    <property type="term" value="F:sequence-specific DNA binding"/>
    <property type="evidence" value="ECO:0007669"/>
    <property type="project" value="UniProtKB-UniRule"/>
</dbReference>
<evidence type="ECO:0000256" key="5">
    <source>
        <dbReference type="ARBA" id="ARBA00022825"/>
    </source>
</evidence>
<dbReference type="NCBIfam" id="TIGR00763">
    <property type="entry name" value="lon"/>
    <property type="match status" value="1"/>
</dbReference>
<dbReference type="SMART" id="SM00382">
    <property type="entry name" value="AAA"/>
    <property type="match status" value="1"/>
</dbReference>
<evidence type="ECO:0000313" key="18">
    <source>
        <dbReference type="EMBL" id="ONK67583.1"/>
    </source>
</evidence>
<dbReference type="HAMAP" id="MF_03120">
    <property type="entry name" value="lonm_euk"/>
    <property type="match status" value="1"/>
</dbReference>
<keyword evidence="8 10" id="KW-0496">Mitochondrion</keyword>
<dbReference type="GO" id="GO:0004176">
    <property type="term" value="F:ATP-dependent peptidase activity"/>
    <property type="evidence" value="ECO:0007669"/>
    <property type="project" value="UniProtKB-UniRule"/>
</dbReference>
<feature type="region of interest" description="Disordered" evidence="15">
    <location>
        <begin position="2171"/>
        <end position="2192"/>
    </location>
</feature>
<dbReference type="GO" id="GO:0005524">
    <property type="term" value="F:ATP binding"/>
    <property type="evidence" value="ECO:0007669"/>
    <property type="project" value="UniProtKB-UniRule"/>
</dbReference>
<dbReference type="GO" id="GO:0034599">
    <property type="term" value="P:cellular response to oxidative stress"/>
    <property type="evidence" value="ECO:0007669"/>
    <property type="project" value="UniProtKB-UniRule"/>
</dbReference>
<dbReference type="PROSITE" id="PS50082">
    <property type="entry name" value="WD_REPEATS_2"/>
    <property type="match status" value="4"/>
</dbReference>
<dbReference type="Gene3D" id="2.30.130.40">
    <property type="entry name" value="LON domain-like"/>
    <property type="match status" value="1"/>
</dbReference>
<feature type="domain" description="Lon N-terminal" evidence="17">
    <location>
        <begin position="104"/>
        <end position="315"/>
    </location>
</feature>
<dbReference type="InterPro" id="IPR003111">
    <property type="entry name" value="Lon_prtase_N"/>
</dbReference>
<dbReference type="SMART" id="SM00320">
    <property type="entry name" value="WD40"/>
    <property type="match status" value="6"/>
</dbReference>
<dbReference type="FunFam" id="1.20.5.5270:FF:000001">
    <property type="entry name" value="Lon protease homolog, mitochondrial"/>
    <property type="match status" value="1"/>
</dbReference>
<evidence type="ECO:0000256" key="10">
    <source>
        <dbReference type="HAMAP-Rule" id="MF_03120"/>
    </source>
</evidence>
<comment type="function">
    <text evidence="10">ATP-dependent serine protease that mediates the selective degradation of misfolded, unassembled or oxidatively damaged polypeptides as well as certain short-lived regulatory proteins in the mitochondrial matrix. May also have a chaperone function in the assembly of inner membrane protein complexes. Participates in the regulation of mitochondrial gene expression and in the maintenance of the integrity of the mitochondrial genome. Binds to mitochondrial DNA in a site-specific manner.</text>
</comment>
<dbReference type="GO" id="GO:0070407">
    <property type="term" value="P:oxidation-dependent protein catabolic process"/>
    <property type="evidence" value="ECO:0007669"/>
    <property type="project" value="UniProtKB-UniRule"/>
</dbReference>
<evidence type="ECO:0000256" key="12">
    <source>
        <dbReference type="PROSITE-ProRule" id="PRU01122"/>
    </source>
</evidence>
<feature type="active site" evidence="10">
    <location>
        <position position="901"/>
    </location>
</feature>
<dbReference type="SUPFAM" id="SSF52540">
    <property type="entry name" value="P-loop containing nucleoside triphosphate hydrolases"/>
    <property type="match status" value="1"/>
</dbReference>
<dbReference type="GO" id="GO:0003697">
    <property type="term" value="F:single-stranded DNA binding"/>
    <property type="evidence" value="ECO:0007669"/>
    <property type="project" value="TreeGrafter"/>
</dbReference>
<dbReference type="FunFam" id="2.130.10.10:FF:000627">
    <property type="entry name" value="Bromodomain and WD repeat domain-containing protein"/>
    <property type="match status" value="1"/>
</dbReference>
<dbReference type="InterPro" id="IPR057939">
    <property type="entry name" value="TRF2_HOY1_PH"/>
</dbReference>
<comment type="caution">
    <text evidence="12">Lacks conserved residue(s) required for the propagation of feature annotation.</text>
</comment>
<evidence type="ECO:0000256" key="2">
    <source>
        <dbReference type="ARBA" id="ARBA00022670"/>
    </source>
</evidence>
<keyword evidence="19" id="KW-1185">Reference proteome</keyword>
<dbReference type="GO" id="GO:0051131">
    <property type="term" value="P:chaperone-mediated protein complex assembly"/>
    <property type="evidence" value="ECO:0007669"/>
    <property type="project" value="UniProtKB-UniRule"/>
</dbReference>
<dbReference type="InterPro" id="IPR027065">
    <property type="entry name" value="Lon_Prtase"/>
</dbReference>
<dbReference type="InterPro" id="IPR027503">
    <property type="entry name" value="Lonm_euk"/>
</dbReference>
<dbReference type="InterPro" id="IPR054594">
    <property type="entry name" value="Lon_lid"/>
</dbReference>
<dbReference type="GO" id="GO:0005759">
    <property type="term" value="C:mitochondrial matrix"/>
    <property type="evidence" value="ECO:0007669"/>
    <property type="project" value="UniProtKB-SubCell"/>
</dbReference>
<evidence type="ECO:0000256" key="7">
    <source>
        <dbReference type="ARBA" id="ARBA00023125"/>
    </source>
</evidence>
<dbReference type="InterPro" id="IPR003959">
    <property type="entry name" value="ATPase_AAA_core"/>
</dbReference>
<dbReference type="FunFam" id="3.40.50.300:FF:000021">
    <property type="entry name" value="Lon protease homolog"/>
    <property type="match status" value="1"/>
</dbReference>
<evidence type="ECO:0000256" key="8">
    <source>
        <dbReference type="ARBA" id="ARBA00023128"/>
    </source>
</evidence>
<dbReference type="Pfam" id="PF25437">
    <property type="entry name" value="BRWD1_N"/>
    <property type="match status" value="1"/>
</dbReference>
<evidence type="ECO:0000256" key="14">
    <source>
        <dbReference type="SAM" id="Coils"/>
    </source>
</evidence>
<evidence type="ECO:0000256" key="4">
    <source>
        <dbReference type="ARBA" id="ARBA00022801"/>
    </source>
</evidence>
<keyword evidence="7 10" id="KW-0238">DNA-binding</keyword>
<dbReference type="InterPro" id="IPR004815">
    <property type="entry name" value="Lon_bac/euk-typ"/>
</dbReference>
<dbReference type="InterPro" id="IPR057452">
    <property type="entry name" value="BRWD/PHIP_N"/>
</dbReference>
<keyword evidence="3 10" id="KW-0547">Nucleotide-binding</keyword>
<sequence>MLKFLSTSPLFGRKLQTLPSRIPSNGDFRYPMLRFFEPLKGAVVNNPARFRKAWFCSESGDGSIEVVEIKAAEGAADGGAEEGDSKENSAIILANPKPEDHLTVVALPLLHRPLFPGFFMPIHVKDPKVLTALVENRKRSVAYAGAFLVKDETATGPGLASGSETEKSIYDLKGKELFKRLHEVGTLAQVNSIQGEQVVLMGHRRLRITEMVDEDPLTVKVDHLKDVPYDKDDDVVKATSFEVISTLRDVLKMNPLWKDHVSTYSQYIGDFNFSRIADFGAAISGANKLLCQKVLEELDVLKRLNLTLEIVKKEVELTKLQESIAKAIEEKISGEHRRYLLNEQLKAIKKELGLETDDKTALSAKFTERFEPSKENCPPHVRQVIEEELTKLQLLEPSSSEFNVTRNYLDWLTALPWGKYSDENFDVHHAQKILDEDHYGLSDVKERILEFIAVGKLKGTSHGKIICLSGPPGVGKTSIGRSIARALNRKFYRFSVGGLADVAEIKGHRRTYIGAMPGKMVQCLKNVGTANPLVLIDEIDKLGRGHAGDPASAMLELLDPEQNANFLDHYLDVPIDLSKVLFVCTANVIEMIPNPLLDRMEVIPLAGYITDEKTHIARDYLEKTTREACGIKPEQVEVTDAALLALIQNYCREAGVRNLQKQIEKIYRKIALQLVRQGVVNEPHTVVAVQQVVKESSDSSNKESSEIDYRLENKTEDERSAAAKDPSDSSEKTSESMVSTSSDFKEELSKVKVEKVMIDESNLIDYVGKPVFHAERIYNQTPVGVVMGLAWTAMGGSTLYIETTQVELGEGKGSLLLTGQLGDVMKESAQIAHTVARSILLEKEPENPFFADSKLHLHVPAGATPKDGPSAGCTMITSMLSLAMKKPVKENLAMTGEVKEKTIAARRSEVKALIFPSANRRDFDELAAHVKEGLERATPPALTLEEETERIRMYQSQPDLVKYTVSTVPARKIQIGNWQRTTDNDNEILAKFFFRIESIAWEIVDDNETKRIEMFWNNISSLRMISFEGNSILKVELEAPPEFFTEIDPQPRRHRQWMKIPDFTNGEAERCRIHTVTFPEGVLESHYDKLTHIDDLLFHKSRGPFPGENSKEMPPVLILNKTDDLVNRVEKALQKEENARYKRIRMYLHQPDSEKYKVSNLPARKIQIGNWQRTTDKDDDLVVKFFFRMKLLAWEIHEGGLTKKIEMRWKDVSALRATCSEGHPSILNVELENPPNFFVEDDPQPRRHRKWIEIPDFTNGEAQRCRIHTLTIPEGILKEHYDKLIHNDGLLFCMNGWSFPIKNSPFSNPTQSQASSSSSFITSSAVHKSLMNTGRNSLIPGSNFHSTNANAQMNSRMGAYSTPASNGYPRRVLCIPGSNFNCSSLSEVAGGIQTSRGICRASIDENAQSHMSMMTMPSQSGKFWGILFIRARCLLSSQRLGLVLFFRLHSPNLIVTLSLSNSAGRSSPCRQIFPSPGDQELSLKLRPLPLRRRIQTSLSSLSPTDPSHSRSLPRPANLPLASSFDGLGLFPLDPSSNLDSSSLNRVFISTSVISASPSGSPSVATSPNPTKPHRLHLYLPNLRPLHQNVCVEHPLMKMPKSYVYEHNAITIRNFLRLNEVNHSHRTNASGQMNSGLNYGSFTTNVNAQEPALFVRNNFHLSNASALVNSRRVVCIPSSNFNSSSLENVAQGSQASQGTRHISADESARTHMYMSTMPSQSAGPCKRTSEHFWNELLEHQLLPRRYHAWYSRTGTHSANEDDDGISFPLCYVDLVKRYPHIATDHLVKLLKQLIVSCSTQWHDIGGTFPNAADVPTILGSGSSSLLASDRDREEKRADPLPRYLRWPHMQADQVRGLRLREIGGGFTKHHRATSIHAACYAIAKPSTLVQKMQVIKKTRGHQNAVYCAIFDRSGRYVITGSDDRLVKIWSMETAFCLASCRGHEGDITDLAVSSNNALVASASNDFIIRVWRLPDGLPISVLRGHSGAVTAIAFSPRSVYQLLSSSDDGTCRIWDARYSQLSPRIYVPKPLDSLAGSSDPSSSVGQQSHQILCCAYNANGTVFVTGSSDTYARVWNACKSNPDDSEQPNYEMDLLSGHENDVNYAQFSGCAVASRTTTDTFKDDNVSKFKNSWFTHDNIVTCSRDGSAIIWIPRSRRSHGKVGRWTRAYHLKVPPPPMPPQPPRGGPRQRFQPTPRGVNMVVWSLDNRFVLAAIMDCRICVWNASDGSLVHSLTGHSESV</sequence>
<dbReference type="InterPro" id="IPR015947">
    <property type="entry name" value="PUA-like_sf"/>
</dbReference>
<protein>
    <recommendedName>
        <fullName evidence="10">Lon protease homolog, mitochondrial</fullName>
        <ecNumber evidence="10">3.4.21.53</ecNumber>
    </recommendedName>
</protein>
<proteinExistence type="inferred from homology"/>
<dbReference type="SMART" id="SM00464">
    <property type="entry name" value="LON"/>
    <property type="match status" value="1"/>
</dbReference>
<dbReference type="FunFam" id="1.10.8.60:FF:000080">
    <property type="entry name" value="Lon protease homolog, mitochondrial"/>
    <property type="match status" value="1"/>
</dbReference>
<dbReference type="InterPro" id="IPR036322">
    <property type="entry name" value="WD40_repeat_dom_sf"/>
</dbReference>
<dbReference type="PROSITE" id="PS51786">
    <property type="entry name" value="LON_PROTEOLYTIC"/>
    <property type="match status" value="1"/>
</dbReference>